<dbReference type="PANTHER" id="PTHR24320">
    <property type="entry name" value="RETINOL DEHYDROGENASE"/>
    <property type="match status" value="1"/>
</dbReference>
<comment type="similarity">
    <text evidence="1">Belongs to the short-chain dehydrogenases/reductases (SDR) family.</text>
</comment>
<dbReference type="GO" id="GO:0016491">
    <property type="term" value="F:oxidoreductase activity"/>
    <property type="evidence" value="ECO:0007669"/>
    <property type="project" value="UniProtKB-KW"/>
</dbReference>
<dbReference type="Gene3D" id="3.40.50.720">
    <property type="entry name" value="NAD(P)-binding Rossmann-like Domain"/>
    <property type="match status" value="2"/>
</dbReference>
<keyword evidence="5" id="KW-1185">Reference proteome</keyword>
<sequence>MALNILIVLITGTSLNGIGFETALAIAKRANLVTIMGYNADRLKLSEDAIKKEVPTANIRRVILNLSSLTAVRKAAEVVNADPEPLHLLAPKLLAAAMPGYTPRVVFVSSVAHAFGAGVDFATLEHPDPAKYRASLAYFQAKSANILAAIELQAFQGAQKGRKKGVKKGAKRASKRATVNDPNVHSVLRRQLNWDLVIFTNLVQKEESIAELQSMGFLGPDGRPSSEKFQGKTIPQAAATTVAAAFDPWLNDKAEAYLDDCAVATESVSPHSSDPANAEKLWVITEKIIGEKFTF</sequence>
<evidence type="ECO:0000256" key="1">
    <source>
        <dbReference type="ARBA" id="ARBA00006484"/>
    </source>
</evidence>
<keyword evidence="2" id="KW-0560">Oxidoreductase</keyword>
<reference evidence="4" key="1">
    <citation type="submission" date="2020-05" db="EMBL/GenBank/DDBJ databases">
        <title>Mycena genomes resolve the evolution of fungal bioluminescence.</title>
        <authorList>
            <person name="Tsai I.J."/>
        </authorList>
    </citation>
    <scope>NUCLEOTIDE SEQUENCE</scope>
    <source>
        <strain evidence="4">CCC161011</strain>
    </source>
</reference>
<dbReference type="EMBL" id="JACAZI010000006">
    <property type="protein sequence ID" value="KAF7358248.1"/>
    <property type="molecule type" value="Genomic_DNA"/>
</dbReference>
<feature type="chain" id="PRO_5034723785" evidence="3">
    <location>
        <begin position="18"/>
        <end position="295"/>
    </location>
</feature>
<keyword evidence="3" id="KW-0732">Signal</keyword>
<proteinExistence type="inferred from homology"/>
<evidence type="ECO:0000313" key="4">
    <source>
        <dbReference type="EMBL" id="KAF7358248.1"/>
    </source>
</evidence>
<comment type="caution">
    <text evidence="4">The sequence shown here is derived from an EMBL/GenBank/DDBJ whole genome shotgun (WGS) entry which is preliminary data.</text>
</comment>
<dbReference type="SUPFAM" id="SSF51735">
    <property type="entry name" value="NAD(P)-binding Rossmann-fold domains"/>
    <property type="match status" value="1"/>
</dbReference>
<evidence type="ECO:0000256" key="2">
    <source>
        <dbReference type="ARBA" id="ARBA00023002"/>
    </source>
</evidence>
<gene>
    <name evidence="4" type="ORF">MVEN_00873700</name>
</gene>
<dbReference type="Proteomes" id="UP000620124">
    <property type="component" value="Unassembled WGS sequence"/>
</dbReference>
<evidence type="ECO:0000313" key="5">
    <source>
        <dbReference type="Proteomes" id="UP000620124"/>
    </source>
</evidence>
<accession>A0A8H6YBY7</accession>
<feature type="signal peptide" evidence="3">
    <location>
        <begin position="1"/>
        <end position="17"/>
    </location>
</feature>
<dbReference type="OrthoDB" id="191139at2759"/>
<dbReference type="PANTHER" id="PTHR24320:SF283">
    <property type="entry name" value="RETINOL DEHYDROGENASE 11"/>
    <property type="match status" value="1"/>
</dbReference>
<dbReference type="InterPro" id="IPR036291">
    <property type="entry name" value="NAD(P)-bd_dom_sf"/>
</dbReference>
<organism evidence="4 5">
    <name type="scientific">Mycena venus</name>
    <dbReference type="NCBI Taxonomy" id="2733690"/>
    <lineage>
        <taxon>Eukaryota</taxon>
        <taxon>Fungi</taxon>
        <taxon>Dikarya</taxon>
        <taxon>Basidiomycota</taxon>
        <taxon>Agaricomycotina</taxon>
        <taxon>Agaricomycetes</taxon>
        <taxon>Agaricomycetidae</taxon>
        <taxon>Agaricales</taxon>
        <taxon>Marasmiineae</taxon>
        <taxon>Mycenaceae</taxon>
        <taxon>Mycena</taxon>
    </lineage>
</organism>
<evidence type="ECO:0000256" key="3">
    <source>
        <dbReference type="SAM" id="SignalP"/>
    </source>
</evidence>
<name>A0A8H6YBY7_9AGAR</name>
<dbReference type="AlphaFoldDB" id="A0A8H6YBY7"/>
<protein>
    <submittedName>
        <fullName evidence="4">Short-chain dehydrogenase/reductase family protein</fullName>
    </submittedName>
</protein>